<accession>A0AA48H329</accession>
<dbReference type="InterPro" id="IPR029069">
    <property type="entry name" value="HotDog_dom_sf"/>
</dbReference>
<evidence type="ECO:0000313" key="2">
    <source>
        <dbReference type="Proteomes" id="UP001337723"/>
    </source>
</evidence>
<reference evidence="1 2" key="1">
    <citation type="submission" date="2023-01" db="EMBL/GenBank/DDBJ databases">
        <title>Complete genome sequence of Roseicyclus marinus strain Dej080120_10.</title>
        <authorList>
            <person name="Ueki S."/>
            <person name="Maruyama F."/>
        </authorList>
    </citation>
    <scope>NUCLEOTIDE SEQUENCE [LARGE SCALE GENOMIC DNA]</scope>
    <source>
        <strain evidence="1 2">Dej080120_10</strain>
    </source>
</reference>
<organism evidence="1 2">
    <name type="scientific">Roseicyclus marinus</name>
    <dbReference type="NCBI Taxonomy" id="2161673"/>
    <lineage>
        <taxon>Bacteria</taxon>
        <taxon>Pseudomonadati</taxon>
        <taxon>Pseudomonadota</taxon>
        <taxon>Alphaproteobacteria</taxon>
        <taxon>Rhodobacterales</taxon>
        <taxon>Roseobacteraceae</taxon>
        <taxon>Roseicyclus</taxon>
    </lineage>
</organism>
<sequence length="182" mass="20626">MYPFLRLAAVTLSERRKPALGLFQTHRLSLRCLPVDLDGFLEMNNGRILTLYDIGRFGLSIRVGLWDVLKRERWGLVVAGSTVRYRARITGFQRFELRTRLLGWDARFFYIEQGMWRGETCCNHALLRTGVTQKGRLAPVADVARAMGVSETSPGLPEWVAAWAEADGHRPWPPMQGPASDP</sequence>
<proteinExistence type="predicted"/>
<dbReference type="Pfam" id="PF13279">
    <property type="entry name" value="4HBT_2"/>
    <property type="match status" value="1"/>
</dbReference>
<dbReference type="EMBL" id="AP027266">
    <property type="protein sequence ID" value="BDW83945.1"/>
    <property type="molecule type" value="Genomic_DNA"/>
</dbReference>
<dbReference type="KEGG" id="rmai:MACH21_01220"/>
<dbReference type="Proteomes" id="UP001337723">
    <property type="component" value="Chromosome"/>
</dbReference>
<dbReference type="RefSeq" id="WP_338273418.1">
    <property type="nucleotide sequence ID" value="NZ_AP027266.1"/>
</dbReference>
<dbReference type="InterPro" id="IPR051490">
    <property type="entry name" value="THEM6_lcsJ_thioesterase"/>
</dbReference>
<protein>
    <submittedName>
        <fullName evidence="1">Thioesterase</fullName>
    </submittedName>
</protein>
<dbReference type="CDD" id="cd00586">
    <property type="entry name" value="4HBT"/>
    <property type="match status" value="1"/>
</dbReference>
<name>A0AA48H329_9RHOB</name>
<gene>
    <name evidence="1" type="ORF">MACH21_01220</name>
</gene>
<evidence type="ECO:0000313" key="1">
    <source>
        <dbReference type="EMBL" id="BDW83945.1"/>
    </source>
</evidence>
<dbReference type="SUPFAM" id="SSF54637">
    <property type="entry name" value="Thioesterase/thiol ester dehydrase-isomerase"/>
    <property type="match status" value="1"/>
</dbReference>
<dbReference type="Gene3D" id="3.10.129.10">
    <property type="entry name" value="Hotdog Thioesterase"/>
    <property type="match status" value="1"/>
</dbReference>
<dbReference type="AlphaFoldDB" id="A0AA48H329"/>
<keyword evidence="2" id="KW-1185">Reference proteome</keyword>
<dbReference type="PANTHER" id="PTHR12475:SF4">
    <property type="entry name" value="PROTEIN THEM6"/>
    <property type="match status" value="1"/>
</dbReference>
<dbReference type="PANTHER" id="PTHR12475">
    <property type="match status" value="1"/>
</dbReference>